<dbReference type="VEuPathDB" id="MicrosporidiaDB:NAPIS_ORF00849"/>
<keyword evidence="4" id="KW-1185">Reference proteome</keyword>
<dbReference type="SMART" id="SM00320">
    <property type="entry name" value="WD40"/>
    <property type="match status" value="3"/>
</dbReference>
<organism evidence="3 4">
    <name type="scientific">Vairimorpha apis BRL 01</name>
    <dbReference type="NCBI Taxonomy" id="1037528"/>
    <lineage>
        <taxon>Eukaryota</taxon>
        <taxon>Fungi</taxon>
        <taxon>Fungi incertae sedis</taxon>
        <taxon>Microsporidia</taxon>
        <taxon>Nosematidae</taxon>
        <taxon>Vairimorpha</taxon>
    </lineage>
</organism>
<accession>T0MEP2</accession>
<dbReference type="InterPro" id="IPR001680">
    <property type="entry name" value="WD40_rpt"/>
</dbReference>
<evidence type="ECO:0000313" key="3">
    <source>
        <dbReference type="EMBL" id="EQB61571.1"/>
    </source>
</evidence>
<name>T0MEP2_9MICR</name>
<protein>
    <submittedName>
        <fullName evidence="3">Wd-repeat protein</fullName>
    </submittedName>
</protein>
<dbReference type="PANTHER" id="PTHR22847:SF637">
    <property type="entry name" value="WD REPEAT DOMAIN 5B"/>
    <property type="match status" value="1"/>
</dbReference>
<dbReference type="GO" id="GO:1990234">
    <property type="term" value="C:transferase complex"/>
    <property type="evidence" value="ECO:0007669"/>
    <property type="project" value="UniProtKB-ARBA"/>
</dbReference>
<gene>
    <name evidence="3" type="ORF">NAPIS_ORF00849</name>
</gene>
<keyword evidence="2" id="KW-0677">Repeat</keyword>
<dbReference type="AlphaFoldDB" id="T0MEP2"/>
<sequence>MITTHSKLISIFNKTYHKKNSCENNLYNENVIKETSCFNDERKESESKLTSYIEKNKKYHNTSTNENIKLTKLNEYDTGVMNSSDINEEICVMVGDDGILNLLTLETLEINLVKISEKDLNSVKIHKNLIFIGCSDKTLRILDFNLNTIHTINDHKKSVMCVSTGHKYFCTASGDKTIRVYDYNYQCVSVLSGHDSGILFCKFVSNVDYCSKSDISNHKNIINVDFNNKNKNIAESIDKVDNKQENNFKGELDNKTETLNKNINKHAEDKINKNTSKTKLISSSVGGIIKIWDFKKGVCLDTLEVGNDVWSFECKNDLLIVNSEKNLVTY</sequence>
<feature type="non-terminal residue" evidence="3">
    <location>
        <position position="330"/>
    </location>
</feature>
<dbReference type="SUPFAM" id="SSF50978">
    <property type="entry name" value="WD40 repeat-like"/>
    <property type="match status" value="1"/>
</dbReference>
<evidence type="ECO:0000256" key="1">
    <source>
        <dbReference type="ARBA" id="ARBA00022574"/>
    </source>
</evidence>
<dbReference type="Gene3D" id="2.130.10.10">
    <property type="entry name" value="YVTN repeat-like/Quinoprotein amine dehydrogenase"/>
    <property type="match status" value="1"/>
</dbReference>
<dbReference type="PANTHER" id="PTHR22847">
    <property type="entry name" value="WD40 REPEAT PROTEIN"/>
    <property type="match status" value="1"/>
</dbReference>
<dbReference type="Pfam" id="PF00400">
    <property type="entry name" value="WD40"/>
    <property type="match status" value="1"/>
</dbReference>
<evidence type="ECO:0000313" key="4">
    <source>
        <dbReference type="Proteomes" id="UP000053780"/>
    </source>
</evidence>
<dbReference type="EMBL" id="KE647121">
    <property type="protein sequence ID" value="EQB61571.1"/>
    <property type="molecule type" value="Genomic_DNA"/>
</dbReference>
<dbReference type="InterPro" id="IPR036322">
    <property type="entry name" value="WD40_repeat_dom_sf"/>
</dbReference>
<evidence type="ECO:0000256" key="2">
    <source>
        <dbReference type="ARBA" id="ARBA00022737"/>
    </source>
</evidence>
<dbReference type="Proteomes" id="UP000053780">
    <property type="component" value="Unassembled WGS sequence"/>
</dbReference>
<keyword evidence="1" id="KW-0853">WD repeat</keyword>
<dbReference type="InterPro" id="IPR015943">
    <property type="entry name" value="WD40/YVTN_repeat-like_dom_sf"/>
</dbReference>
<dbReference type="OrthoDB" id="2195826at2759"/>
<dbReference type="HOGENOM" id="CLU_843492_0_0_1"/>
<proteinExistence type="predicted"/>
<reference evidence="3 4" key="1">
    <citation type="journal article" date="2013" name="BMC Genomics">
        <title>Genome sequencing and comparative genomics of honey bee microsporidia, Nosema apis reveal novel insights into host-parasite interactions.</title>
        <authorList>
            <person name="Chen Yp."/>
            <person name="Pettis J.S."/>
            <person name="Zhao Y."/>
            <person name="Liu X."/>
            <person name="Tallon L.J."/>
            <person name="Sadzewicz L.D."/>
            <person name="Li R."/>
            <person name="Zheng H."/>
            <person name="Huang S."/>
            <person name="Zhang X."/>
            <person name="Hamilton M.C."/>
            <person name="Pernal S.F."/>
            <person name="Melathopoulos A.P."/>
            <person name="Yan X."/>
            <person name="Evans J.D."/>
        </authorList>
    </citation>
    <scope>NUCLEOTIDE SEQUENCE [LARGE SCALE GENOMIC DNA]</scope>
    <source>
        <strain evidence="3 4">BRL 01</strain>
    </source>
</reference>